<dbReference type="SUPFAM" id="SSF52075">
    <property type="entry name" value="Outer arm dynein light chain 1"/>
    <property type="match status" value="1"/>
</dbReference>
<dbReference type="Gene3D" id="3.80.10.10">
    <property type="entry name" value="Ribonuclease Inhibitor"/>
    <property type="match status" value="1"/>
</dbReference>
<dbReference type="InterPro" id="IPR025322">
    <property type="entry name" value="PADRE_dom"/>
</dbReference>
<dbReference type="FunFam" id="3.80.10.10:FF:000801">
    <property type="entry name" value="Outer arm dynein light chain 1"/>
    <property type="match status" value="1"/>
</dbReference>
<keyword evidence="3" id="KW-0433">Leucine-rich repeat</keyword>
<evidence type="ECO:0000256" key="4">
    <source>
        <dbReference type="ARBA" id="ARBA00022737"/>
    </source>
</evidence>
<dbReference type="Pfam" id="PF12799">
    <property type="entry name" value="LRR_4"/>
    <property type="match status" value="1"/>
</dbReference>
<dbReference type="EMBL" id="VEPZ02000001">
    <property type="protein sequence ID" value="KAE8736500.1"/>
    <property type="molecule type" value="Genomic_DNA"/>
</dbReference>
<evidence type="ECO:0000313" key="5">
    <source>
        <dbReference type="EMBL" id="KAE8736500.1"/>
    </source>
</evidence>
<evidence type="ECO:0000256" key="1">
    <source>
        <dbReference type="ARBA" id="ARBA00004496"/>
    </source>
</evidence>
<keyword evidence="6" id="KW-1185">Reference proteome</keyword>
<name>A0A6A3D4C5_HIBSY</name>
<dbReference type="InterPro" id="IPR001611">
    <property type="entry name" value="Leu-rich_rpt"/>
</dbReference>
<dbReference type="GO" id="GO:0005737">
    <property type="term" value="C:cytoplasm"/>
    <property type="evidence" value="ECO:0007669"/>
    <property type="project" value="UniProtKB-SubCell"/>
</dbReference>
<accession>A0A6A3D4C5</accession>
<dbReference type="FunFam" id="3.80.10.10:FF:000502">
    <property type="entry name" value="Predicted protein"/>
    <property type="match status" value="1"/>
</dbReference>
<sequence>MAIVTGDRYLEKLVKFVDEQAGALIEGTKVLKLNPAGLHYMQLRLEALQELEGLLAGAPVDYLRAYVSDLGDHRALEQLRRILRLLTTLKVVSALTPPARDPTPLSFLSFGRLKVLELRGCDLSTSAAKGLLELRHTLEKIICHNSTDALRHVFASRIAEIKGSPQWNRLSFVSCACNGLLLMDESLQLLPAVETLDLSRNKFAKVDNLRKCAKLKHLDLGFNHLRSVSSFSEVSCHVVKLVLRNNALTTLRGIENLKSLEGLDVSYNIISNFLELEFLAVLPSLRSLWLEGNPFCCARWYRAHVFSYFNRPENFPSCNPANGTALPCSITWFDQLKLDDKEISTREYWKRKIIVASRQKRPSSFGFYYPAKCDAEGAGFINKKRIKASRLACIENGQDNTCIYSDLDSVSCDNEMRSREENIISEDEAEIVDLMKRVEQLKKERSFLWLREFKDWMDHASENFADGGFNTAMLHPGKEKYKKSGKSVRHLSESSKCVSESVQGSGDESSMNVLESDNSFADTSASVNANRYFDHIFSSGINGGFSLPGLRTMEVKQEYQKSHLHDETGSGSILAESSHHNIFFLEETNRMVEDASVSHLNSIGNITESNSSYANPGSPPHYKKELLHRRQNLVEEILQLSAESYSVASSDSVTSCSEDDYSEARIPVEEYPNRSTEGHSPANFFGHAYYENGNNTSHGSENGVCIIDSRSEQAPRTNKFVNMKQSLSLPPELDTGSNDLETSSFVNQEADWFEKRKSGRKPKKSDFTVGREQLSTLLFSGKNDFIEDYFNKNVADLRAHETCREVALVLSSEEKLYVLLVGIAFDGSESTLDLLGSHRIEDIRAVLVGLSLQVVRVYVEGSLAYLFLTRSFEKSIQLLYTLKFSDISAPNDKCSLRSLEQVQVELFEKQICGGLKLSIFQYSMVLFQKGGNEEESWLSRSLFVIGGQVLLCVEDIIRFSSLLNDACSPPYFSLDSCCKIADVSEMIIENRERRCVTLSFECSTTEVCSSTKIQKMVGTSSKKEKNVARSQTQTWKVKWFSEESLSQFVALVKAIHPGTTSSPLHFVVHRRSFQVVFPDGKLRIYAKPLKAADLMAENPGQLVCDSSSLKVGSRVHGLTADGELERRQVYFLLPMDLLFSALETNLIKILQLEKQYHAHLFHTILKTRFNILVFEMDSDPQQCLSAIGDMLTRWYKRSNLRNTTSILKPPRSACHRRMRHRASDLVHPLEVEVVVVFPTFDHGCECHHLVGMSSMTVIIPNPSPNPSGPRGT</sequence>
<organism evidence="5 6">
    <name type="scientific">Hibiscus syriacus</name>
    <name type="common">Rose of Sharon</name>
    <dbReference type="NCBI Taxonomy" id="106335"/>
    <lineage>
        <taxon>Eukaryota</taxon>
        <taxon>Viridiplantae</taxon>
        <taxon>Streptophyta</taxon>
        <taxon>Embryophyta</taxon>
        <taxon>Tracheophyta</taxon>
        <taxon>Spermatophyta</taxon>
        <taxon>Magnoliopsida</taxon>
        <taxon>eudicotyledons</taxon>
        <taxon>Gunneridae</taxon>
        <taxon>Pentapetalae</taxon>
        <taxon>rosids</taxon>
        <taxon>malvids</taxon>
        <taxon>Malvales</taxon>
        <taxon>Malvaceae</taxon>
        <taxon>Malvoideae</taxon>
        <taxon>Hibiscus</taxon>
    </lineage>
</organism>
<dbReference type="AlphaFoldDB" id="A0A6A3D4C5"/>
<protein>
    <submittedName>
        <fullName evidence="5">Binding protein, putative isoform 2</fullName>
    </submittedName>
</protein>
<dbReference type="SMART" id="SM00365">
    <property type="entry name" value="LRR_SD22"/>
    <property type="match status" value="3"/>
</dbReference>
<comment type="subcellular location">
    <subcellularLocation>
        <location evidence="1">Cytoplasm</location>
    </subcellularLocation>
</comment>
<comment type="caution">
    <text evidence="5">The sequence shown here is derived from an EMBL/GenBank/DDBJ whole genome shotgun (WGS) entry which is preliminary data.</text>
</comment>
<dbReference type="Pfam" id="PF14009">
    <property type="entry name" value="PADRE"/>
    <property type="match status" value="1"/>
</dbReference>
<keyword evidence="4" id="KW-0677">Repeat</keyword>
<dbReference type="PANTHER" id="PTHR15454">
    <property type="entry name" value="NISCHARIN RELATED"/>
    <property type="match status" value="1"/>
</dbReference>
<gene>
    <name evidence="5" type="ORF">F3Y22_tig00000002pilonHSYRG00346</name>
</gene>
<dbReference type="InterPro" id="IPR025875">
    <property type="entry name" value="Leu-rich_rpt_4"/>
</dbReference>
<evidence type="ECO:0000256" key="2">
    <source>
        <dbReference type="ARBA" id="ARBA00022490"/>
    </source>
</evidence>
<dbReference type="PROSITE" id="PS51450">
    <property type="entry name" value="LRR"/>
    <property type="match status" value="2"/>
</dbReference>
<proteinExistence type="predicted"/>
<keyword evidence="2" id="KW-0963">Cytoplasm</keyword>
<dbReference type="PANTHER" id="PTHR15454:SF69">
    <property type="entry name" value="SERINE_THREONINE-PROTEIN KINASE 11-INTERACTING PROTEIN"/>
    <property type="match status" value="1"/>
</dbReference>
<evidence type="ECO:0000313" key="6">
    <source>
        <dbReference type="Proteomes" id="UP000436088"/>
    </source>
</evidence>
<reference evidence="5" key="1">
    <citation type="submission" date="2019-09" db="EMBL/GenBank/DDBJ databases">
        <title>Draft genome information of white flower Hibiscus syriacus.</title>
        <authorList>
            <person name="Kim Y.-M."/>
        </authorList>
    </citation>
    <scope>NUCLEOTIDE SEQUENCE [LARGE SCALE GENOMIC DNA]</scope>
    <source>
        <strain evidence="5">YM2019G1</strain>
    </source>
</reference>
<dbReference type="Proteomes" id="UP000436088">
    <property type="component" value="Unassembled WGS sequence"/>
</dbReference>
<dbReference type="InterPro" id="IPR032675">
    <property type="entry name" value="LRR_dom_sf"/>
</dbReference>
<evidence type="ECO:0000256" key="3">
    <source>
        <dbReference type="ARBA" id="ARBA00022614"/>
    </source>
</evidence>